<evidence type="ECO:0000256" key="2">
    <source>
        <dbReference type="ARBA" id="ARBA00022801"/>
    </source>
</evidence>
<dbReference type="Gene3D" id="3.90.400.10">
    <property type="entry name" value="Oligo-1,6-glucosidase, Domain 2"/>
    <property type="match status" value="1"/>
</dbReference>
<keyword evidence="6" id="KW-1185">Reference proteome</keyword>
<dbReference type="InterPro" id="IPR045857">
    <property type="entry name" value="O16G_dom_2"/>
</dbReference>
<feature type="domain" description="Glycosyl hydrolase family 13 catalytic" evidence="4">
    <location>
        <begin position="14"/>
        <end position="400"/>
    </location>
</feature>
<dbReference type="AlphaFoldDB" id="A0A1I1W4X8"/>
<keyword evidence="3" id="KW-0326">Glycosidase</keyword>
<dbReference type="SUPFAM" id="SSF51445">
    <property type="entry name" value="(Trans)glycosidases"/>
    <property type="match status" value="1"/>
</dbReference>
<accession>A0A1I1W4X8</accession>
<dbReference type="PANTHER" id="PTHR10357:SF179">
    <property type="entry name" value="NEUTRAL AND BASIC AMINO ACID TRANSPORT PROTEIN RBAT"/>
    <property type="match status" value="1"/>
</dbReference>
<dbReference type="InterPro" id="IPR013780">
    <property type="entry name" value="Glyco_hydro_b"/>
</dbReference>
<dbReference type="InterPro" id="IPR017853">
    <property type="entry name" value="GH"/>
</dbReference>
<dbReference type="Pfam" id="PF00128">
    <property type="entry name" value="Alpha-amylase"/>
    <property type="match status" value="1"/>
</dbReference>
<dbReference type="GO" id="GO:0004556">
    <property type="term" value="F:alpha-amylase activity"/>
    <property type="evidence" value="ECO:0007669"/>
    <property type="project" value="TreeGrafter"/>
</dbReference>
<dbReference type="RefSeq" id="WP_149755294.1">
    <property type="nucleotide sequence ID" value="NZ_FOMS01000004.1"/>
</dbReference>
<sequence length="529" mass="60115">MSDQEWWRGAVIYQIYPRSFQDDNADGFGDLAGITRRLPHVADLGVEAIWLSPVFPSPMADMGYDVSDHRDIDPSFGTLAEFDGLVARAHGLGLRVLIDQVLSHSSDRHPFFTESRASRDNPRADWYLWADPKPDGMPPNNWQAVFGGPAWEWDVRRKQYYFHTFLKEQPDFDFNNGEVQAWALDTLRFWLDRGVDGFRLDAVNHYLQDPHLRDNPVDWREKTEPDYKTYEMQFPQFSKNRPENLPFMEDMRALLDSYDARVFVGEVGESHYPAERLADYTAPGRLHMAYTPELMGEKFSAAHVRRQIEWLRQEAPDSWPCWAFSNHDVPRHMTRWARFGQSEDALARLCAALLLSLEGSVCLYQGEELGLPQADLDYHELVDPEGRVFWPDNKGRDGSRTPMPWEGDAPHGGFSQAEETWLPVKPPHLARALDRHDPEDGIPAFYARMIALRRAHPALRTGQSTFAQTEEPVLAFWRGGTHFCAFNLGPDAADADLPDGLTPLLTTDGVAAGASLHLPGNGVFIAQRG</sequence>
<evidence type="ECO:0000313" key="5">
    <source>
        <dbReference type="EMBL" id="SFD88383.1"/>
    </source>
</evidence>
<gene>
    <name evidence="5" type="ORF">SAMN04515678_10441</name>
</gene>
<evidence type="ECO:0000256" key="3">
    <source>
        <dbReference type="ARBA" id="ARBA00023295"/>
    </source>
</evidence>
<comment type="similarity">
    <text evidence="1">Belongs to the glycosyl hydrolase 13 family.</text>
</comment>
<dbReference type="SMART" id="SM00642">
    <property type="entry name" value="Aamy"/>
    <property type="match status" value="1"/>
</dbReference>
<dbReference type="InterPro" id="IPR006047">
    <property type="entry name" value="GH13_cat_dom"/>
</dbReference>
<dbReference type="OrthoDB" id="9805159at2"/>
<protein>
    <submittedName>
        <fullName evidence="5">Alpha-glucosidase</fullName>
    </submittedName>
</protein>
<dbReference type="CDD" id="cd11330">
    <property type="entry name" value="AmyAc_OligoGlu"/>
    <property type="match status" value="1"/>
</dbReference>
<dbReference type="FunFam" id="3.90.400.10:FF:000002">
    <property type="entry name" value="Sucrose isomerase"/>
    <property type="match status" value="1"/>
</dbReference>
<evidence type="ECO:0000256" key="1">
    <source>
        <dbReference type="ARBA" id="ARBA00008061"/>
    </source>
</evidence>
<dbReference type="EMBL" id="FOMS01000004">
    <property type="protein sequence ID" value="SFD88383.1"/>
    <property type="molecule type" value="Genomic_DNA"/>
</dbReference>
<proteinExistence type="inferred from homology"/>
<dbReference type="GO" id="GO:0009313">
    <property type="term" value="P:oligosaccharide catabolic process"/>
    <property type="evidence" value="ECO:0007669"/>
    <property type="project" value="TreeGrafter"/>
</dbReference>
<dbReference type="Gene3D" id="3.20.20.80">
    <property type="entry name" value="Glycosidases"/>
    <property type="match status" value="2"/>
</dbReference>
<dbReference type="Gene3D" id="2.60.40.1180">
    <property type="entry name" value="Golgi alpha-mannosidase II"/>
    <property type="match status" value="1"/>
</dbReference>
<organism evidence="5 6">
    <name type="scientific">Roseivivax sediminis</name>
    <dbReference type="NCBI Taxonomy" id="936889"/>
    <lineage>
        <taxon>Bacteria</taxon>
        <taxon>Pseudomonadati</taxon>
        <taxon>Pseudomonadota</taxon>
        <taxon>Alphaproteobacteria</taxon>
        <taxon>Rhodobacterales</taxon>
        <taxon>Roseobacteraceae</taxon>
        <taxon>Roseivivax</taxon>
    </lineage>
</organism>
<dbReference type="PANTHER" id="PTHR10357">
    <property type="entry name" value="ALPHA-AMYLASE FAMILY MEMBER"/>
    <property type="match status" value="1"/>
</dbReference>
<keyword evidence="2" id="KW-0378">Hydrolase</keyword>
<reference evidence="5 6" key="1">
    <citation type="submission" date="2016-10" db="EMBL/GenBank/DDBJ databases">
        <authorList>
            <person name="Varghese N."/>
            <person name="Submissions S."/>
        </authorList>
    </citation>
    <scope>NUCLEOTIDE SEQUENCE [LARGE SCALE GENOMIC DNA]</scope>
    <source>
        <strain evidence="6">YIM D21,KCTC 23444,ACCC 10710</strain>
    </source>
</reference>
<dbReference type="Proteomes" id="UP000325289">
    <property type="component" value="Unassembled WGS sequence"/>
</dbReference>
<name>A0A1I1W4X8_9RHOB</name>
<evidence type="ECO:0000259" key="4">
    <source>
        <dbReference type="SMART" id="SM00642"/>
    </source>
</evidence>
<evidence type="ECO:0000313" key="6">
    <source>
        <dbReference type="Proteomes" id="UP000325289"/>
    </source>
</evidence>